<dbReference type="InterPro" id="IPR041147">
    <property type="entry name" value="GH38_C"/>
</dbReference>
<evidence type="ECO:0000313" key="7">
    <source>
        <dbReference type="Proteomes" id="UP000093309"/>
    </source>
</evidence>
<dbReference type="GO" id="GO:0046872">
    <property type="term" value="F:metal ion binding"/>
    <property type="evidence" value="ECO:0007669"/>
    <property type="project" value="UniProtKB-KW"/>
</dbReference>
<dbReference type="InterPro" id="IPR037094">
    <property type="entry name" value="Glyco_hydro_38_cen_sf"/>
</dbReference>
<dbReference type="Gene3D" id="2.60.40.2210">
    <property type="match status" value="1"/>
</dbReference>
<dbReference type="Gene3D" id="1.20.1270.50">
    <property type="entry name" value="Glycoside hydrolase family 38, central domain"/>
    <property type="match status" value="1"/>
</dbReference>
<organism evidence="6 7">
    <name type="scientific">Paenibacillus pectinilyticus</name>
    <dbReference type="NCBI Taxonomy" id="512399"/>
    <lineage>
        <taxon>Bacteria</taxon>
        <taxon>Bacillati</taxon>
        <taxon>Bacillota</taxon>
        <taxon>Bacilli</taxon>
        <taxon>Bacillales</taxon>
        <taxon>Paenibacillaceae</taxon>
        <taxon>Paenibacillus</taxon>
    </lineage>
</organism>
<evidence type="ECO:0000256" key="4">
    <source>
        <dbReference type="ARBA" id="ARBA00023295"/>
    </source>
</evidence>
<dbReference type="InterPro" id="IPR015341">
    <property type="entry name" value="Glyco_hydro_38_cen"/>
</dbReference>
<dbReference type="Pfam" id="PF01074">
    <property type="entry name" value="Glyco_hydro_38N"/>
    <property type="match status" value="1"/>
</dbReference>
<gene>
    <name evidence="6" type="ORF">A8709_14295</name>
</gene>
<keyword evidence="7" id="KW-1185">Reference proteome</keyword>
<dbReference type="STRING" id="512399.A8709_14295"/>
<dbReference type="PANTHER" id="PTHR46017:SF2">
    <property type="entry name" value="MANNOSYLGLYCERATE HYDROLASE"/>
    <property type="match status" value="1"/>
</dbReference>
<dbReference type="GO" id="GO:0009313">
    <property type="term" value="P:oligosaccharide catabolic process"/>
    <property type="evidence" value="ECO:0007669"/>
    <property type="project" value="TreeGrafter"/>
</dbReference>
<evidence type="ECO:0000256" key="2">
    <source>
        <dbReference type="ARBA" id="ARBA00022723"/>
    </source>
</evidence>
<dbReference type="InterPro" id="IPR011013">
    <property type="entry name" value="Gal_mutarotase_sf_dom"/>
</dbReference>
<dbReference type="InterPro" id="IPR011682">
    <property type="entry name" value="Glyco_hydro_38_C"/>
</dbReference>
<dbReference type="GO" id="GO:0004559">
    <property type="term" value="F:alpha-mannosidase activity"/>
    <property type="evidence" value="ECO:0007669"/>
    <property type="project" value="InterPro"/>
</dbReference>
<dbReference type="Pfam" id="PF18438">
    <property type="entry name" value="Glyco_hydro_38"/>
    <property type="match status" value="1"/>
</dbReference>
<dbReference type="Gene3D" id="2.60.40.2220">
    <property type="match status" value="1"/>
</dbReference>
<name>A0A1C1A3Y7_9BACL</name>
<keyword evidence="3" id="KW-0378">Hydrolase</keyword>
<keyword evidence="2" id="KW-0479">Metal-binding</keyword>
<dbReference type="Gene3D" id="3.20.110.10">
    <property type="entry name" value="Glycoside hydrolase 38, N terminal domain"/>
    <property type="match status" value="1"/>
</dbReference>
<dbReference type="GO" id="GO:0006013">
    <property type="term" value="P:mannose metabolic process"/>
    <property type="evidence" value="ECO:0007669"/>
    <property type="project" value="InterPro"/>
</dbReference>
<dbReference type="Pfam" id="PF09261">
    <property type="entry name" value="Alpha-mann_mid"/>
    <property type="match status" value="1"/>
</dbReference>
<dbReference type="GO" id="GO:0030246">
    <property type="term" value="F:carbohydrate binding"/>
    <property type="evidence" value="ECO:0007669"/>
    <property type="project" value="InterPro"/>
</dbReference>
<comment type="caution">
    <text evidence="6">The sequence shown here is derived from an EMBL/GenBank/DDBJ whole genome shotgun (WGS) entry which is preliminary data.</text>
</comment>
<dbReference type="SUPFAM" id="SSF88688">
    <property type="entry name" value="Families 57/38 glycoside transferase middle domain"/>
    <property type="match status" value="1"/>
</dbReference>
<dbReference type="InterPro" id="IPR041509">
    <property type="entry name" value="GH38_beta-1"/>
</dbReference>
<dbReference type="Gene3D" id="2.70.98.30">
    <property type="entry name" value="Golgi alpha-mannosidase II, domain 4"/>
    <property type="match status" value="1"/>
</dbReference>
<dbReference type="InterPro" id="IPR011330">
    <property type="entry name" value="Glyco_hydro/deAcase_b/a-brl"/>
</dbReference>
<comment type="similarity">
    <text evidence="1">Belongs to the glycosyl hydrolase 38 family.</text>
</comment>
<evidence type="ECO:0000313" key="6">
    <source>
        <dbReference type="EMBL" id="OCT15265.1"/>
    </source>
</evidence>
<dbReference type="EMBL" id="LYPC01000014">
    <property type="protein sequence ID" value="OCT15265.1"/>
    <property type="molecule type" value="Genomic_DNA"/>
</dbReference>
<dbReference type="SUPFAM" id="SSF88713">
    <property type="entry name" value="Glycoside hydrolase/deacetylase"/>
    <property type="match status" value="1"/>
</dbReference>
<keyword evidence="4" id="KW-0326">Glycosidase</keyword>
<dbReference type="PANTHER" id="PTHR46017">
    <property type="entry name" value="ALPHA-MANNOSIDASE 2C1"/>
    <property type="match status" value="1"/>
</dbReference>
<proteinExistence type="inferred from homology"/>
<protein>
    <submittedName>
        <fullName evidence="6">Alpha-mannosidase</fullName>
    </submittedName>
</protein>
<dbReference type="AlphaFoldDB" id="A0A1C1A3Y7"/>
<dbReference type="CDD" id="cd10814">
    <property type="entry name" value="GH38N_AMII_SpGH38_like"/>
    <property type="match status" value="1"/>
</dbReference>
<evidence type="ECO:0000256" key="1">
    <source>
        <dbReference type="ARBA" id="ARBA00009792"/>
    </source>
</evidence>
<dbReference type="SUPFAM" id="SSF74650">
    <property type="entry name" value="Galactose mutarotase-like"/>
    <property type="match status" value="1"/>
</dbReference>
<dbReference type="Pfam" id="PF17677">
    <property type="entry name" value="Glyco_hydro38C2"/>
    <property type="match status" value="1"/>
</dbReference>
<dbReference type="Proteomes" id="UP000093309">
    <property type="component" value="Unassembled WGS sequence"/>
</dbReference>
<dbReference type="InterPro" id="IPR000602">
    <property type="entry name" value="Glyco_hydro_38_N"/>
</dbReference>
<evidence type="ECO:0000256" key="3">
    <source>
        <dbReference type="ARBA" id="ARBA00022801"/>
    </source>
</evidence>
<dbReference type="RefSeq" id="WP_065852176.1">
    <property type="nucleotide sequence ID" value="NZ_LYPC01000014.1"/>
</dbReference>
<dbReference type="Pfam" id="PF07748">
    <property type="entry name" value="Glyco_hydro_38C"/>
    <property type="match status" value="1"/>
</dbReference>
<reference evidence="7" key="1">
    <citation type="submission" date="2016-05" db="EMBL/GenBank/DDBJ databases">
        <title>Paenibacillus oryzae. sp. nov., isolated from the rice root.</title>
        <authorList>
            <person name="Zhang J."/>
            <person name="Zhang X."/>
        </authorList>
    </citation>
    <scope>NUCLEOTIDE SEQUENCE [LARGE SCALE GENOMIC DNA]</scope>
    <source>
        <strain evidence="7">KCTC13222</strain>
    </source>
</reference>
<sequence length="925" mass="104650">MKTKAHIISHTHWDREWYLPYEKHHMQLIRVMDSLLETFEKDPNFASFHLDGQTIILDDYLEVRPQHREKITQLIKEGKLIVGPWYILQDEFLTSSEANVRNLQIGMRDAARYGQICRIGYFPDSFGNIGQAPQLLLQAGIECAVFGRGVKPTGFNNEVQDAQGYESPFSEMWWQSPDGSAVLGVLFANWYNNGVEIPANSQDAAIYWEQKLADARKYAATEHLLFMNGCDHQPIQTDLSLALQTARELHPEVEFIHSDFPSYVQSLKDSLPEHLVTVRGELRSQQTNGWGTLVNTASARTYIKQANQKGQVMLEKVAEPLAVMAALAGIAYPHDELTYAWKLLMQNHPHDSICGCSVDDVHAEMMIRFAKSLVVAEAIIDESAKRIGSRIDTKAFTSNTDTYVVPFVVFNTTGWSRSGIICTELELQRLPFDWSSRETSIAILKEMETSLGEIVDEKGKSLPFTIEDLGVKFGYELPDDKFRQPYLARTIRVHVQVEQVPQLGYQTLAWRSKSADSAVSKNELTRIETAVQAESTLENEYLHVLIQKDGRLTLTDKRQGNVFTDLLIYENVGDVGNEYVFRQPINDVTLTTRGIDAEIVVKENSELRQVVEVIHRWDIPEEADERLAEEARELVYFLDRKAARNEQTVTLEIHTEITLAKGSARLDIVTSFDNQAKDHRLRVLIPTDVKTSEVYADSVFEIAQRQIEPDPEWSNPSHCQHQQAFVNVYDEKAGMTVANLGLPEYEIVRDGRNTIAVTLLRAVSELGDWGHFPTPDAQCLGKQSFAYSVIPHGATVEERNTSLQEAYQFQIPWTVQQLASGHAANHAAPTNSFFTWRGNNLAFSSMKLERESEDVMLRWFEMNGQASELQVNGSTKAGFYRSDILERKGDDLSPIEVENSTVALSIKPFEIVTLGYALKAARSHN</sequence>
<dbReference type="InterPro" id="IPR027291">
    <property type="entry name" value="Glyco_hydro_38_N_sf"/>
</dbReference>
<dbReference type="InterPro" id="IPR028995">
    <property type="entry name" value="Glyco_hydro_57/38_cen_sf"/>
</dbReference>
<feature type="domain" description="Glycoside hydrolase family 38 central" evidence="5">
    <location>
        <begin position="296"/>
        <end position="369"/>
    </location>
</feature>
<accession>A0A1C1A3Y7</accession>
<dbReference type="SMART" id="SM00872">
    <property type="entry name" value="Alpha-mann_mid"/>
    <property type="match status" value="1"/>
</dbReference>
<evidence type="ECO:0000259" key="5">
    <source>
        <dbReference type="SMART" id="SM00872"/>
    </source>
</evidence>